<dbReference type="PANTHER" id="PTHR30535">
    <property type="entry name" value="VITAMIN B12-BINDING PROTEIN"/>
    <property type="match status" value="1"/>
</dbReference>
<evidence type="ECO:0000313" key="5">
    <source>
        <dbReference type="Proteomes" id="UP000180246"/>
    </source>
</evidence>
<dbReference type="AlphaFoldDB" id="A0A1S2NHI5"/>
<reference evidence="4 5" key="1">
    <citation type="submission" date="2014-10" db="EMBL/GenBank/DDBJ databases">
        <authorList>
            <person name="Seo M.-J."/>
            <person name="Seok Y.J."/>
            <person name="Cha I.-T."/>
        </authorList>
    </citation>
    <scope>NUCLEOTIDE SEQUENCE [LARGE SCALE GENOMIC DNA]</scope>
    <source>
        <strain evidence="4 5">NEU</strain>
    </source>
</reference>
<name>A0A1S2NHI5_9BURK</name>
<comment type="caution">
    <text evidence="4">The sequence shown here is derived from an EMBL/GenBank/DDBJ whole genome shotgun (WGS) entry which is preliminary data.</text>
</comment>
<accession>A0A1S2NHI5</accession>
<dbReference type="Proteomes" id="UP000180246">
    <property type="component" value="Unassembled WGS sequence"/>
</dbReference>
<protein>
    <submittedName>
        <fullName evidence="4">Periplasmic binding family protein</fullName>
    </submittedName>
</protein>
<keyword evidence="1 2" id="KW-0732">Signal</keyword>
<feature type="signal peptide" evidence="2">
    <location>
        <begin position="1"/>
        <end position="24"/>
    </location>
</feature>
<dbReference type="CDD" id="cd01144">
    <property type="entry name" value="BtuF"/>
    <property type="match status" value="1"/>
</dbReference>
<dbReference type="PROSITE" id="PS50983">
    <property type="entry name" value="FE_B12_PBP"/>
    <property type="match status" value="1"/>
</dbReference>
<dbReference type="SUPFAM" id="SSF53807">
    <property type="entry name" value="Helical backbone' metal receptor"/>
    <property type="match status" value="1"/>
</dbReference>
<evidence type="ECO:0000259" key="3">
    <source>
        <dbReference type="PROSITE" id="PS50983"/>
    </source>
</evidence>
<proteinExistence type="predicted"/>
<feature type="chain" id="PRO_5010226078" evidence="2">
    <location>
        <begin position="25"/>
        <end position="296"/>
    </location>
</feature>
<dbReference type="InterPro" id="IPR054828">
    <property type="entry name" value="Vit_B12_bind_prot"/>
</dbReference>
<feature type="domain" description="Fe/B12 periplasmic-binding" evidence="3">
    <location>
        <begin position="44"/>
        <end position="294"/>
    </location>
</feature>
<dbReference type="PANTHER" id="PTHR30535:SF34">
    <property type="entry name" value="MOLYBDATE-BINDING PROTEIN MOLA"/>
    <property type="match status" value="1"/>
</dbReference>
<sequence>MKKAMLLAGLAGLAAAGLAAQAQAAITVKDDAGLTVTLAKPALRVVSMAPSVTELLFAAGGGNQIVGAVNYSDYPEAAKRIPRIGSNREIDMELLISLKPDLIVAWRHNSSERQIEMVRRLGVPVFQSDPQTLDGIPDAVLRLGQLLGTDAAARTTATQLREQLAGLRAKYANRSTVRTFYQVWDKPLYTLSGKHILTDAMKLCGGENIFDKLTVTAPIVSIESVLQANPEAIIATAEKNYGGVELWKPYGTLAAVRSNNLFTLDGHLLNRAGPRMVQGTAAMCEVLEQARQRRSR</sequence>
<dbReference type="Gene3D" id="3.40.50.1980">
    <property type="entry name" value="Nitrogenase molybdenum iron protein domain"/>
    <property type="match status" value="2"/>
</dbReference>
<dbReference type="InterPro" id="IPR050902">
    <property type="entry name" value="ABC_Transporter_SBP"/>
</dbReference>
<evidence type="ECO:0000256" key="2">
    <source>
        <dbReference type="SAM" id="SignalP"/>
    </source>
</evidence>
<gene>
    <name evidence="4" type="ORF">LO55_766</name>
</gene>
<dbReference type="InterPro" id="IPR002491">
    <property type="entry name" value="ABC_transptr_periplasmic_BD"/>
</dbReference>
<dbReference type="NCBIfam" id="NF038402">
    <property type="entry name" value="TroA_like"/>
    <property type="match status" value="1"/>
</dbReference>
<evidence type="ECO:0000313" key="4">
    <source>
        <dbReference type="EMBL" id="OIJ43872.1"/>
    </source>
</evidence>
<dbReference type="Pfam" id="PF01497">
    <property type="entry name" value="Peripla_BP_2"/>
    <property type="match status" value="1"/>
</dbReference>
<dbReference type="RefSeq" id="WP_071360497.1">
    <property type="nucleotide sequence ID" value="NZ_DAMAFS010000071.1"/>
</dbReference>
<evidence type="ECO:0000256" key="1">
    <source>
        <dbReference type="ARBA" id="ARBA00022729"/>
    </source>
</evidence>
<dbReference type="EMBL" id="JRYB01000001">
    <property type="protein sequence ID" value="OIJ43872.1"/>
    <property type="molecule type" value="Genomic_DNA"/>
</dbReference>
<organism evidence="4 5">
    <name type="scientific">Massilia timonae</name>
    <dbReference type="NCBI Taxonomy" id="47229"/>
    <lineage>
        <taxon>Bacteria</taxon>
        <taxon>Pseudomonadati</taxon>
        <taxon>Pseudomonadota</taxon>
        <taxon>Betaproteobacteria</taxon>
        <taxon>Burkholderiales</taxon>
        <taxon>Oxalobacteraceae</taxon>
        <taxon>Telluria group</taxon>
        <taxon>Massilia</taxon>
    </lineage>
</organism>